<dbReference type="InterPro" id="IPR000182">
    <property type="entry name" value="GNAT_dom"/>
</dbReference>
<reference evidence="3" key="1">
    <citation type="submission" date="2023-07" db="EMBL/GenBank/DDBJ databases">
        <title>Zobellia barbeyronii sp. nov., a new marine flavobacterium, isolated from green and red algae.</title>
        <authorList>
            <person name="Nedashkovskaya O.I."/>
            <person name="Otstavnykh N."/>
            <person name="Zhukova N."/>
            <person name="Guzev K."/>
            <person name="Chausova V."/>
            <person name="Tekutyeva L."/>
            <person name="Mikhailov V."/>
            <person name="Isaeva M."/>
        </authorList>
    </citation>
    <scope>NUCLEOTIDE SEQUENCE [LARGE SCALE GENOMIC DNA]</scope>
    <source>
        <strain evidence="3">KMM 6746</strain>
    </source>
</reference>
<gene>
    <name evidence="2" type="ORF">HW347_10695</name>
</gene>
<dbReference type="PROSITE" id="PS51186">
    <property type="entry name" value="GNAT"/>
    <property type="match status" value="1"/>
</dbReference>
<evidence type="ECO:0000313" key="3">
    <source>
        <dbReference type="Proteomes" id="UP000740413"/>
    </source>
</evidence>
<dbReference type="SUPFAM" id="SSF55729">
    <property type="entry name" value="Acyl-CoA N-acyltransferases (Nat)"/>
    <property type="match status" value="1"/>
</dbReference>
<keyword evidence="3" id="KW-1185">Reference proteome</keyword>
<proteinExistence type="predicted"/>
<dbReference type="InterPro" id="IPR016181">
    <property type="entry name" value="Acyl_CoA_acyltransferase"/>
</dbReference>
<dbReference type="EMBL" id="JACATN010000003">
    <property type="protein sequence ID" value="MBT2161736.1"/>
    <property type="molecule type" value="Genomic_DNA"/>
</dbReference>
<dbReference type="Pfam" id="PF13302">
    <property type="entry name" value="Acetyltransf_3"/>
    <property type="match status" value="1"/>
</dbReference>
<evidence type="ECO:0000313" key="2">
    <source>
        <dbReference type="EMBL" id="MBT2161736.1"/>
    </source>
</evidence>
<sequence>MIFETERLQLRPTSEEDADFIYKLFNTPDWIEYIGDRNIHSTTEARSYIKAKMMPQFKRLGFGNYTVIHKSDGAKIGSCGLYDREGLTDIDIGFAFLSEYGKQGYAYEAAFKLKEIAFQQFNLVKLIAITRKENLSSQKLLKKLGLYQTGTVVLPGEAVELVLFSVSKSSS</sequence>
<dbReference type="RefSeq" id="WP_214611866.1">
    <property type="nucleotide sequence ID" value="NZ_JACATN010000003.1"/>
</dbReference>
<name>A0ABS5WEA6_9FLAO</name>
<dbReference type="PANTHER" id="PTHR43792:SF1">
    <property type="entry name" value="N-ACETYLTRANSFERASE DOMAIN-CONTAINING PROTEIN"/>
    <property type="match status" value="1"/>
</dbReference>
<dbReference type="Gene3D" id="3.40.630.30">
    <property type="match status" value="1"/>
</dbReference>
<dbReference type="Proteomes" id="UP000740413">
    <property type="component" value="Unassembled WGS sequence"/>
</dbReference>
<evidence type="ECO:0000259" key="1">
    <source>
        <dbReference type="PROSITE" id="PS51186"/>
    </source>
</evidence>
<protein>
    <submittedName>
        <fullName evidence="2">GNAT family N-acetyltransferase</fullName>
    </submittedName>
</protein>
<organism evidence="2 3">
    <name type="scientific">Zobellia barbeyronii</name>
    <dbReference type="NCBI Taxonomy" id="2748009"/>
    <lineage>
        <taxon>Bacteria</taxon>
        <taxon>Pseudomonadati</taxon>
        <taxon>Bacteroidota</taxon>
        <taxon>Flavobacteriia</taxon>
        <taxon>Flavobacteriales</taxon>
        <taxon>Flavobacteriaceae</taxon>
        <taxon>Zobellia</taxon>
    </lineage>
</organism>
<feature type="domain" description="N-acetyltransferase" evidence="1">
    <location>
        <begin position="8"/>
        <end position="166"/>
    </location>
</feature>
<accession>A0ABS5WEA6</accession>
<comment type="caution">
    <text evidence="2">The sequence shown here is derived from an EMBL/GenBank/DDBJ whole genome shotgun (WGS) entry which is preliminary data.</text>
</comment>
<dbReference type="InterPro" id="IPR051531">
    <property type="entry name" value="N-acetyltransferase"/>
</dbReference>
<dbReference type="PANTHER" id="PTHR43792">
    <property type="entry name" value="GNAT FAMILY, PUTATIVE (AFU_ORTHOLOGUE AFUA_3G00765)-RELATED-RELATED"/>
    <property type="match status" value="1"/>
</dbReference>